<protein>
    <submittedName>
        <fullName evidence="3">Uncharacterized protein</fullName>
    </submittedName>
</protein>
<feature type="compositionally biased region" description="Polar residues" evidence="1">
    <location>
        <begin position="351"/>
        <end position="367"/>
    </location>
</feature>
<feature type="compositionally biased region" description="Low complexity" evidence="1">
    <location>
        <begin position="301"/>
        <end position="321"/>
    </location>
</feature>
<feature type="signal peptide" evidence="2">
    <location>
        <begin position="1"/>
        <end position="17"/>
    </location>
</feature>
<sequence>MLSILLTTLALSGFSSAASSSAAASTATGPTTTSTEISFAFPGGNTGLYVPTAGVSGKVWNVTSSTTTVIFHCPSDTAKSSGNGTEGALCATDGDGPVKVEFADDYWSMGFYQSIGTREFAPQTTLAEPVTVGYEEHCKITASKTTNSPVCTVNFTSIPSAVKTADVVAMDRCFEEDVAGPASEVQQGAYNTISVGACQSSLSANPTTAYTVTRNPDYVRYWTVTVTEVAAGVTLEPSSGASASMGVAGVLEQEVITPEQEEVLRSKKPIKGFKNTREGRWEAIYSLLFPNEEIPSSPYCDADSPTSLSSSRDSLGSARDSLGSDRYSLGSPRRLQDTDARSGGQADASAQMGSENQAFAEGNTSASVHAPSPTEHANAWASLADVPTENDEPVETSDNGLWDFKTGRNLPGEPEDGHIGPPDPQEAITDLSEISRALGLDD</sequence>
<evidence type="ECO:0000256" key="1">
    <source>
        <dbReference type="SAM" id="MobiDB-lite"/>
    </source>
</evidence>
<dbReference type="RefSeq" id="XP_066635301.1">
    <property type="nucleotide sequence ID" value="XM_066775182.1"/>
</dbReference>
<organism evidence="3 4">
    <name type="scientific">Diplodia seriata</name>
    <dbReference type="NCBI Taxonomy" id="420778"/>
    <lineage>
        <taxon>Eukaryota</taxon>
        <taxon>Fungi</taxon>
        <taxon>Dikarya</taxon>
        <taxon>Ascomycota</taxon>
        <taxon>Pezizomycotina</taxon>
        <taxon>Dothideomycetes</taxon>
        <taxon>Dothideomycetes incertae sedis</taxon>
        <taxon>Botryosphaeriales</taxon>
        <taxon>Botryosphaeriaceae</taxon>
        <taxon>Diplodia</taxon>
    </lineage>
</organism>
<keyword evidence="2" id="KW-0732">Signal</keyword>
<gene>
    <name evidence="3" type="ORF">SLS55_003713</name>
</gene>
<proteinExistence type="predicted"/>
<dbReference type="Proteomes" id="UP001430584">
    <property type="component" value="Unassembled WGS sequence"/>
</dbReference>
<feature type="region of interest" description="Disordered" evidence="1">
    <location>
        <begin position="296"/>
        <end position="442"/>
    </location>
</feature>
<accession>A0ABR3CNQ1</accession>
<evidence type="ECO:0000256" key="2">
    <source>
        <dbReference type="SAM" id="SignalP"/>
    </source>
</evidence>
<reference evidence="3 4" key="1">
    <citation type="submission" date="2024-02" db="EMBL/GenBank/DDBJ databases">
        <title>De novo assembly and annotation of 12 fungi associated with fruit tree decline syndrome in Ontario, Canada.</title>
        <authorList>
            <person name="Sulman M."/>
            <person name="Ellouze W."/>
            <person name="Ilyukhin E."/>
        </authorList>
    </citation>
    <scope>NUCLEOTIDE SEQUENCE [LARGE SCALE GENOMIC DNA]</scope>
    <source>
        <strain evidence="3 4">FDS-637</strain>
    </source>
</reference>
<comment type="caution">
    <text evidence="3">The sequence shown here is derived from an EMBL/GenBank/DDBJ whole genome shotgun (WGS) entry which is preliminary data.</text>
</comment>
<evidence type="ECO:0000313" key="3">
    <source>
        <dbReference type="EMBL" id="KAL0262272.1"/>
    </source>
</evidence>
<dbReference type="EMBL" id="JAJVCZ030000003">
    <property type="protein sequence ID" value="KAL0262272.1"/>
    <property type="molecule type" value="Genomic_DNA"/>
</dbReference>
<keyword evidence="4" id="KW-1185">Reference proteome</keyword>
<feature type="chain" id="PRO_5046185493" evidence="2">
    <location>
        <begin position="18"/>
        <end position="442"/>
    </location>
</feature>
<evidence type="ECO:0000313" key="4">
    <source>
        <dbReference type="Proteomes" id="UP001430584"/>
    </source>
</evidence>
<name>A0ABR3CNQ1_9PEZI</name>
<dbReference type="GeneID" id="92007798"/>